<feature type="region of interest" description="Disordered" evidence="6">
    <location>
        <begin position="51"/>
        <end position="75"/>
    </location>
</feature>
<comment type="function">
    <text evidence="5">Serine protease inhibitor that inhibits trypsin at a molar ratio of 1:1.</text>
</comment>
<dbReference type="FunFam" id="4.10.410.10:FF:000020">
    <property type="entry name" value="Collagen, type VI, alpha 3"/>
    <property type="match status" value="1"/>
</dbReference>
<dbReference type="InterPro" id="IPR002223">
    <property type="entry name" value="Kunitz_BPTI"/>
</dbReference>
<feature type="signal peptide" evidence="8">
    <location>
        <begin position="1"/>
        <end position="19"/>
    </location>
</feature>
<proteinExistence type="inferred from homology"/>
<dbReference type="SMART" id="SM00131">
    <property type="entry name" value="KU"/>
    <property type="match status" value="1"/>
</dbReference>
<dbReference type="Pfam" id="PF00014">
    <property type="entry name" value="Kunitz_BPTI"/>
    <property type="match status" value="1"/>
</dbReference>
<feature type="chain" id="PRO_5042829218" description="BPTI/Kunitz inhibitor domain-containing protein" evidence="8">
    <location>
        <begin position="20"/>
        <end position="451"/>
    </location>
</feature>
<dbReference type="PROSITE" id="PS50279">
    <property type="entry name" value="BPTI_KUNITZ_2"/>
    <property type="match status" value="1"/>
</dbReference>
<dbReference type="GO" id="GO:0004867">
    <property type="term" value="F:serine-type endopeptidase inhibitor activity"/>
    <property type="evidence" value="ECO:0007669"/>
    <property type="project" value="UniProtKB-KW"/>
</dbReference>
<dbReference type="AlphaFoldDB" id="A0AAN9ABQ1"/>
<evidence type="ECO:0000313" key="10">
    <source>
        <dbReference type="EMBL" id="KAK7078127.1"/>
    </source>
</evidence>
<evidence type="ECO:0000256" key="7">
    <source>
        <dbReference type="SAM" id="Phobius"/>
    </source>
</evidence>
<keyword evidence="3" id="KW-1015">Disulfide bond</keyword>
<accession>A0AAN9ABQ1</accession>
<feature type="transmembrane region" description="Helical" evidence="7">
    <location>
        <begin position="386"/>
        <end position="407"/>
    </location>
</feature>
<evidence type="ECO:0000256" key="6">
    <source>
        <dbReference type="SAM" id="MobiDB-lite"/>
    </source>
</evidence>
<keyword evidence="7" id="KW-0812">Transmembrane</keyword>
<protein>
    <recommendedName>
        <fullName evidence="9">BPTI/Kunitz inhibitor domain-containing protein</fullName>
    </recommendedName>
</protein>
<dbReference type="SUPFAM" id="SSF57362">
    <property type="entry name" value="BPTI-like"/>
    <property type="match status" value="1"/>
</dbReference>
<dbReference type="InterPro" id="IPR036880">
    <property type="entry name" value="Kunitz_BPTI_sf"/>
</dbReference>
<dbReference type="PRINTS" id="PR00759">
    <property type="entry name" value="BASICPTASE"/>
</dbReference>
<dbReference type="PANTHER" id="PTHR47247:SF1">
    <property type="entry name" value="KUNITZ-TYPE PROTEASE INHIBITOR 2"/>
    <property type="match status" value="1"/>
</dbReference>
<feature type="domain" description="BPTI/Kunitz inhibitor" evidence="9">
    <location>
        <begin position="182"/>
        <end position="232"/>
    </location>
</feature>
<keyword evidence="11" id="KW-1185">Reference proteome</keyword>
<evidence type="ECO:0000256" key="1">
    <source>
        <dbReference type="ARBA" id="ARBA00022690"/>
    </source>
</evidence>
<keyword evidence="7" id="KW-0472">Membrane</keyword>
<keyword evidence="7" id="KW-1133">Transmembrane helix</keyword>
<evidence type="ECO:0000256" key="4">
    <source>
        <dbReference type="ARBA" id="ARBA00049646"/>
    </source>
</evidence>
<evidence type="ECO:0000256" key="2">
    <source>
        <dbReference type="ARBA" id="ARBA00022900"/>
    </source>
</evidence>
<dbReference type="EMBL" id="JAXCGZ010008001">
    <property type="protein sequence ID" value="KAK7078127.1"/>
    <property type="molecule type" value="Genomic_DNA"/>
</dbReference>
<feature type="compositionally biased region" description="Polar residues" evidence="6">
    <location>
        <begin position="51"/>
        <end position="71"/>
    </location>
</feature>
<keyword evidence="2" id="KW-0722">Serine protease inhibitor</keyword>
<evidence type="ECO:0000256" key="3">
    <source>
        <dbReference type="ARBA" id="ARBA00023157"/>
    </source>
</evidence>
<gene>
    <name evidence="10" type="ORF">SK128_009055</name>
</gene>
<dbReference type="InterPro" id="IPR020901">
    <property type="entry name" value="Prtase_inh_Kunz-CS"/>
</dbReference>
<evidence type="ECO:0000313" key="11">
    <source>
        <dbReference type="Proteomes" id="UP001381693"/>
    </source>
</evidence>
<keyword evidence="1" id="KW-0646">Protease inhibitor</keyword>
<dbReference type="Gene3D" id="4.10.410.10">
    <property type="entry name" value="Pancreatic trypsin inhibitor Kunitz domain"/>
    <property type="match status" value="1"/>
</dbReference>
<keyword evidence="8" id="KW-0732">Signal</keyword>
<name>A0AAN9ABQ1_HALRR</name>
<dbReference type="PANTHER" id="PTHR47247">
    <property type="entry name" value="KUNITZ-TYPE PROTEASE INHIBITOR 2"/>
    <property type="match status" value="1"/>
</dbReference>
<dbReference type="CDD" id="cd00109">
    <property type="entry name" value="Kunitz-type"/>
    <property type="match status" value="1"/>
</dbReference>
<dbReference type="Proteomes" id="UP001381693">
    <property type="component" value="Unassembled WGS sequence"/>
</dbReference>
<evidence type="ECO:0000256" key="8">
    <source>
        <dbReference type="SAM" id="SignalP"/>
    </source>
</evidence>
<evidence type="ECO:0000259" key="9">
    <source>
        <dbReference type="PROSITE" id="PS50279"/>
    </source>
</evidence>
<evidence type="ECO:0000256" key="5">
    <source>
        <dbReference type="ARBA" id="ARBA00093388"/>
    </source>
</evidence>
<dbReference type="PROSITE" id="PS00280">
    <property type="entry name" value="BPTI_KUNITZ_1"/>
    <property type="match status" value="1"/>
</dbReference>
<reference evidence="10 11" key="1">
    <citation type="submission" date="2023-11" db="EMBL/GenBank/DDBJ databases">
        <title>Halocaridina rubra genome assembly.</title>
        <authorList>
            <person name="Smith C."/>
        </authorList>
    </citation>
    <scope>NUCLEOTIDE SEQUENCE [LARGE SCALE GENOMIC DNA]</scope>
    <source>
        <strain evidence="10">EP-1</strain>
        <tissue evidence="10">Whole</tissue>
    </source>
</reference>
<comment type="caution">
    <text evidence="10">The sequence shown here is derived from an EMBL/GenBank/DDBJ whole genome shotgun (WGS) entry which is preliminary data.</text>
</comment>
<sequence length="451" mass="49399">MSSICVNCVLVCLFCGIFAVSPENFAPKQDSIAHEHEHDYDIDEKLQNLGNSVSNSATKSGNDLVDTPNNEEISKQNERIIQQLEEKFRHSAMARDGFMAFNNSPNVFHGFLKGLYDTISNPDSYTAALSALLPTSSINSQAPEERSQILVSERKDAKALNVLATEDSTKNATDIYGEVDTCSQDVAPGVCRAYLQRWYFNTSDNTCRKFTYGGCHGNRNNFESEYECYATCTGEIPCKIDPKKVCFINKTPCSNPPISCPAYPQAICTVQPCTCKAIFKDGDGQLLNCSGTTEQTDLDRAGSIAEQDEILCPENPDRICRVSTSECVNATCPADPNAKCIVLPCVCTAVFVDHTEIGIDCNASASNSTDPDGFIITSVEKSCSNLTIGIVTFILLVVFIIILSIGISRRCKTAGSYAMFSSSFSNLAEKESFRETFTEFSVRKNSRETLV</sequence>
<comment type="similarity">
    <text evidence="4">Belongs to the venom Kunitz-type family. 01 (intermediate) subfamily.</text>
</comment>
<organism evidence="10 11">
    <name type="scientific">Halocaridina rubra</name>
    <name type="common">Hawaiian red shrimp</name>
    <dbReference type="NCBI Taxonomy" id="373956"/>
    <lineage>
        <taxon>Eukaryota</taxon>
        <taxon>Metazoa</taxon>
        <taxon>Ecdysozoa</taxon>
        <taxon>Arthropoda</taxon>
        <taxon>Crustacea</taxon>
        <taxon>Multicrustacea</taxon>
        <taxon>Malacostraca</taxon>
        <taxon>Eumalacostraca</taxon>
        <taxon>Eucarida</taxon>
        <taxon>Decapoda</taxon>
        <taxon>Pleocyemata</taxon>
        <taxon>Caridea</taxon>
        <taxon>Atyoidea</taxon>
        <taxon>Atyidae</taxon>
        <taxon>Halocaridina</taxon>
    </lineage>
</organism>